<evidence type="ECO:0000313" key="3">
    <source>
        <dbReference type="Proteomes" id="UP000655443"/>
    </source>
</evidence>
<keyword evidence="1" id="KW-0812">Transmembrane</keyword>
<comment type="caution">
    <text evidence="2">The sequence shown here is derived from an EMBL/GenBank/DDBJ whole genome shotgun (WGS) entry which is preliminary data.</text>
</comment>
<feature type="transmembrane region" description="Helical" evidence="1">
    <location>
        <begin position="186"/>
        <end position="209"/>
    </location>
</feature>
<sequence length="216" mass="23134">MGRVIEEAQWQRAVALLADPREVIQYEGLRAVRDLARHLAVRRRAAEVLAEFVESPGPQPPVRAEALALLRQWVPARVRHARRRLLAAELALLVLQGASAVAATTAAGTGSETPGTVRVGAAAALALMIVLAGLCNVAVKRASARLDRTVEWRQRRHRELWGMSFVMVAMIGVSAGQGWAASVSVAAAGTLLICAGVLWVRLGSALTWFRDVSPGV</sequence>
<name>A0A919D680_9ACTN</name>
<proteinExistence type="predicted"/>
<protein>
    <submittedName>
        <fullName evidence="2">Uncharacterized protein</fullName>
    </submittedName>
</protein>
<dbReference type="AlphaFoldDB" id="A0A919D680"/>
<keyword evidence="3" id="KW-1185">Reference proteome</keyword>
<evidence type="ECO:0000313" key="2">
    <source>
        <dbReference type="EMBL" id="GHE13798.1"/>
    </source>
</evidence>
<keyword evidence="1" id="KW-1133">Transmembrane helix</keyword>
<organism evidence="2 3">
    <name type="scientific">Streptomyces alanosinicus</name>
    <dbReference type="NCBI Taxonomy" id="68171"/>
    <lineage>
        <taxon>Bacteria</taxon>
        <taxon>Bacillati</taxon>
        <taxon>Actinomycetota</taxon>
        <taxon>Actinomycetes</taxon>
        <taxon>Kitasatosporales</taxon>
        <taxon>Streptomycetaceae</taxon>
        <taxon>Streptomyces</taxon>
    </lineage>
</organism>
<dbReference type="EMBL" id="BMVG01000044">
    <property type="protein sequence ID" value="GHE13798.1"/>
    <property type="molecule type" value="Genomic_DNA"/>
</dbReference>
<gene>
    <name evidence="2" type="ORF">GCM10010339_82010</name>
</gene>
<feature type="transmembrane region" description="Helical" evidence="1">
    <location>
        <begin position="85"/>
        <end position="107"/>
    </location>
</feature>
<evidence type="ECO:0000256" key="1">
    <source>
        <dbReference type="SAM" id="Phobius"/>
    </source>
</evidence>
<feature type="transmembrane region" description="Helical" evidence="1">
    <location>
        <begin position="119"/>
        <end position="139"/>
    </location>
</feature>
<reference evidence="2" key="2">
    <citation type="submission" date="2020-09" db="EMBL/GenBank/DDBJ databases">
        <authorList>
            <person name="Sun Q."/>
            <person name="Ohkuma M."/>
        </authorList>
    </citation>
    <scope>NUCLEOTIDE SEQUENCE</scope>
    <source>
        <strain evidence="2">JCM 4714</strain>
    </source>
</reference>
<accession>A0A919D680</accession>
<dbReference type="Proteomes" id="UP000655443">
    <property type="component" value="Unassembled WGS sequence"/>
</dbReference>
<keyword evidence="1" id="KW-0472">Membrane</keyword>
<feature type="transmembrane region" description="Helical" evidence="1">
    <location>
        <begin position="160"/>
        <end position="180"/>
    </location>
</feature>
<reference evidence="2" key="1">
    <citation type="journal article" date="2014" name="Int. J. Syst. Evol. Microbiol.">
        <title>Complete genome sequence of Corynebacterium casei LMG S-19264T (=DSM 44701T), isolated from a smear-ripened cheese.</title>
        <authorList>
            <consortium name="US DOE Joint Genome Institute (JGI-PGF)"/>
            <person name="Walter F."/>
            <person name="Albersmeier A."/>
            <person name="Kalinowski J."/>
            <person name="Ruckert C."/>
        </authorList>
    </citation>
    <scope>NUCLEOTIDE SEQUENCE</scope>
    <source>
        <strain evidence="2">JCM 4714</strain>
    </source>
</reference>